<dbReference type="Proteomes" id="UP000560081">
    <property type="component" value="Unassembled WGS sequence"/>
</dbReference>
<proteinExistence type="predicted"/>
<dbReference type="InterPro" id="IPR006440">
    <property type="entry name" value="Doc"/>
</dbReference>
<evidence type="ECO:0000313" key="2">
    <source>
        <dbReference type="Proteomes" id="UP000560081"/>
    </source>
</evidence>
<dbReference type="RefSeq" id="WP_135030548.1">
    <property type="nucleotide sequence ID" value="NZ_BMLA01000004.1"/>
</dbReference>
<dbReference type="OrthoDB" id="9802752at2"/>
<dbReference type="GO" id="GO:0016301">
    <property type="term" value="F:kinase activity"/>
    <property type="evidence" value="ECO:0007669"/>
    <property type="project" value="InterPro"/>
</dbReference>
<dbReference type="SUPFAM" id="SSF140931">
    <property type="entry name" value="Fic-like"/>
    <property type="match status" value="1"/>
</dbReference>
<name>A0A4Y8WYF2_9MICC</name>
<dbReference type="Pfam" id="PF02661">
    <property type="entry name" value="Fic"/>
    <property type="match status" value="1"/>
</dbReference>
<dbReference type="AlphaFoldDB" id="A0A4Y8WYF2"/>
<dbReference type="InterPro" id="IPR036597">
    <property type="entry name" value="Fido-like_dom_sf"/>
</dbReference>
<reference evidence="1 2" key="1">
    <citation type="submission" date="2020-08" db="EMBL/GenBank/DDBJ databases">
        <title>Sequencing the genomes of 1000 actinobacteria strains.</title>
        <authorList>
            <person name="Klenk H.-P."/>
        </authorList>
    </citation>
    <scope>NUCLEOTIDE SEQUENCE [LARGE SCALE GENOMIC DNA]</scope>
    <source>
        <strain evidence="1 2">DSM 19079</strain>
    </source>
</reference>
<dbReference type="InterPro" id="IPR003812">
    <property type="entry name" value="Fido"/>
</dbReference>
<gene>
    <name evidence="1" type="ORF">BJ976_002179</name>
</gene>
<dbReference type="PROSITE" id="PS51459">
    <property type="entry name" value="FIDO"/>
    <property type="match status" value="1"/>
</dbReference>
<dbReference type="PANTHER" id="PTHR39426">
    <property type="entry name" value="HOMOLOGY TO DEATH-ON-CURING PROTEIN OF PHAGE P1"/>
    <property type="match status" value="1"/>
</dbReference>
<keyword evidence="2" id="KW-1185">Reference proteome</keyword>
<dbReference type="Gene3D" id="1.20.120.1870">
    <property type="entry name" value="Fic/DOC protein, Fido domain"/>
    <property type="match status" value="1"/>
</dbReference>
<protein>
    <submittedName>
        <fullName evidence="1">Death-on-curing protein</fullName>
    </submittedName>
</protein>
<dbReference type="InterPro" id="IPR053737">
    <property type="entry name" value="Type_II_TA_Toxin"/>
</dbReference>
<sequence length="251" mass="28073">MKYLDEEEIITIRERLATGPLDGQDFGAVKALRPNGLASAVDRQTTGLGSAFKYTDVLDVAATLFYGMALNHPFENGNKRTALVVLLVFLQRNRILLVGANEDELYEMSTQVAGHTFQGGTPETHDVDEEVAKISAWLKTRTRALERGDRSLKFKEFKSQLEGLGCEFEKPKNNFIKVRRSVGGATYTAKLGYPRPDFNVGVADVKRVRANLRLDESHGYDSGAFYEDDLEAVVDKFVNEHRLVLERLALT</sequence>
<dbReference type="NCBIfam" id="TIGR01550">
    <property type="entry name" value="DOC_P1"/>
    <property type="match status" value="1"/>
</dbReference>
<dbReference type="PANTHER" id="PTHR39426:SF1">
    <property type="entry name" value="HOMOLOGY TO DEATH-ON-CURING PROTEIN OF PHAGE P1"/>
    <property type="match status" value="1"/>
</dbReference>
<organism evidence="1 2">
    <name type="scientific">Micrococcus flavus</name>
    <dbReference type="NCBI Taxonomy" id="384602"/>
    <lineage>
        <taxon>Bacteria</taxon>
        <taxon>Bacillati</taxon>
        <taxon>Actinomycetota</taxon>
        <taxon>Actinomycetes</taxon>
        <taxon>Micrococcales</taxon>
        <taxon>Micrococcaceae</taxon>
        <taxon>Micrococcus</taxon>
    </lineage>
</organism>
<comment type="caution">
    <text evidence="1">The sequence shown here is derived from an EMBL/GenBank/DDBJ whole genome shotgun (WGS) entry which is preliminary data.</text>
</comment>
<evidence type="ECO:0000313" key="1">
    <source>
        <dbReference type="EMBL" id="MBB4883828.1"/>
    </source>
</evidence>
<dbReference type="EMBL" id="JACHMC010000001">
    <property type="protein sequence ID" value="MBB4883828.1"/>
    <property type="molecule type" value="Genomic_DNA"/>
</dbReference>
<accession>A0A4Y8WYF2</accession>